<sequence>MQLSATFKVASNIKVCNLQSLAELFYLKLIAEKLKNMFFLIILINASLAFFGNLSKTVKSLIRSTKTVVDTIKKYTFGKILTKSSKINLHFFCNNVEILIICKTLPKKAMSF</sequence>
<feature type="transmembrane region" description="Helical" evidence="1">
    <location>
        <begin position="37"/>
        <end position="54"/>
    </location>
</feature>
<reference evidence="2 3" key="1">
    <citation type="journal article" date="2018" name="Sci. Rep.">
        <title>Genomic signatures of local adaptation to the degree of environmental predictability in rotifers.</title>
        <authorList>
            <person name="Franch-Gras L."/>
            <person name="Hahn C."/>
            <person name="Garcia-Roger E.M."/>
            <person name="Carmona M.J."/>
            <person name="Serra M."/>
            <person name="Gomez A."/>
        </authorList>
    </citation>
    <scope>NUCLEOTIDE SEQUENCE [LARGE SCALE GENOMIC DNA]</scope>
    <source>
        <strain evidence="2">HYR1</strain>
    </source>
</reference>
<keyword evidence="1" id="KW-0472">Membrane</keyword>
<dbReference type="Proteomes" id="UP000276133">
    <property type="component" value="Unassembled WGS sequence"/>
</dbReference>
<accession>A0A3M7SHA6</accession>
<organism evidence="2 3">
    <name type="scientific">Brachionus plicatilis</name>
    <name type="common">Marine rotifer</name>
    <name type="synonym">Brachionus muelleri</name>
    <dbReference type="NCBI Taxonomy" id="10195"/>
    <lineage>
        <taxon>Eukaryota</taxon>
        <taxon>Metazoa</taxon>
        <taxon>Spiralia</taxon>
        <taxon>Gnathifera</taxon>
        <taxon>Rotifera</taxon>
        <taxon>Eurotatoria</taxon>
        <taxon>Monogononta</taxon>
        <taxon>Pseudotrocha</taxon>
        <taxon>Ploima</taxon>
        <taxon>Brachionidae</taxon>
        <taxon>Brachionus</taxon>
    </lineage>
</organism>
<name>A0A3M7SHA6_BRAPC</name>
<evidence type="ECO:0000256" key="1">
    <source>
        <dbReference type="SAM" id="Phobius"/>
    </source>
</evidence>
<dbReference type="EMBL" id="REGN01001370">
    <property type="protein sequence ID" value="RNA35141.1"/>
    <property type="molecule type" value="Genomic_DNA"/>
</dbReference>
<comment type="caution">
    <text evidence="2">The sequence shown here is derived from an EMBL/GenBank/DDBJ whole genome shotgun (WGS) entry which is preliminary data.</text>
</comment>
<proteinExistence type="predicted"/>
<keyword evidence="1" id="KW-0812">Transmembrane</keyword>
<evidence type="ECO:0000313" key="2">
    <source>
        <dbReference type="EMBL" id="RNA35141.1"/>
    </source>
</evidence>
<evidence type="ECO:0000313" key="3">
    <source>
        <dbReference type="Proteomes" id="UP000276133"/>
    </source>
</evidence>
<keyword evidence="1" id="KW-1133">Transmembrane helix</keyword>
<keyword evidence="3" id="KW-1185">Reference proteome</keyword>
<protein>
    <submittedName>
        <fullName evidence="2">Uncharacterized protein</fullName>
    </submittedName>
</protein>
<gene>
    <name evidence="2" type="ORF">BpHYR1_024208</name>
</gene>
<dbReference type="AlphaFoldDB" id="A0A3M7SHA6"/>